<feature type="region of interest" description="Disordered" evidence="3">
    <location>
        <begin position="1"/>
        <end position="187"/>
    </location>
</feature>
<evidence type="ECO:0000259" key="4">
    <source>
        <dbReference type="Pfam" id="PF01048"/>
    </source>
</evidence>
<feature type="compositionally biased region" description="Low complexity" evidence="3">
    <location>
        <begin position="652"/>
        <end position="670"/>
    </location>
</feature>
<evidence type="ECO:0000259" key="5">
    <source>
        <dbReference type="Pfam" id="PF22939"/>
    </source>
</evidence>
<dbReference type="InterPro" id="IPR036770">
    <property type="entry name" value="Ankyrin_rpt-contain_sf"/>
</dbReference>
<feature type="region of interest" description="Disordered" evidence="3">
    <location>
        <begin position="221"/>
        <end position="484"/>
    </location>
</feature>
<evidence type="ECO:0000256" key="3">
    <source>
        <dbReference type="SAM" id="MobiDB-lite"/>
    </source>
</evidence>
<feature type="compositionally biased region" description="Pro residues" evidence="3">
    <location>
        <begin position="231"/>
        <end position="248"/>
    </location>
</feature>
<dbReference type="Gene3D" id="3.40.50.300">
    <property type="entry name" value="P-loop containing nucleotide triphosphate hydrolases"/>
    <property type="match status" value="1"/>
</dbReference>
<dbReference type="Gene3D" id="1.25.40.20">
    <property type="entry name" value="Ankyrin repeat-containing domain"/>
    <property type="match status" value="3"/>
</dbReference>
<feature type="domain" description="GPI inositol-deacylase winged helix" evidence="5">
    <location>
        <begin position="1766"/>
        <end position="1846"/>
    </location>
</feature>
<feature type="region of interest" description="Disordered" evidence="3">
    <location>
        <begin position="712"/>
        <end position="783"/>
    </location>
</feature>
<dbReference type="Proteomes" id="UP000015100">
    <property type="component" value="Unassembled WGS sequence"/>
</dbReference>
<feature type="repeat" description="ANK" evidence="2">
    <location>
        <begin position="2141"/>
        <end position="2173"/>
    </location>
</feature>
<evidence type="ECO:0000313" key="7">
    <source>
        <dbReference type="EMBL" id="EPS37091.1"/>
    </source>
</evidence>
<reference evidence="8" key="2">
    <citation type="submission" date="2013-04" db="EMBL/GenBank/DDBJ databases">
        <title>Genomic mechanisms accounting for the adaptation to parasitism in nematode-trapping fungi.</title>
        <authorList>
            <person name="Ahren D.G."/>
        </authorList>
    </citation>
    <scope>NUCLEOTIDE SEQUENCE [LARGE SCALE GENOMIC DNA]</scope>
    <source>
        <strain evidence="8">CBS 200.50</strain>
    </source>
</reference>
<feature type="compositionally biased region" description="Pro residues" evidence="3">
    <location>
        <begin position="323"/>
        <end position="332"/>
    </location>
</feature>
<dbReference type="GO" id="GO:0009116">
    <property type="term" value="P:nucleoside metabolic process"/>
    <property type="evidence" value="ECO:0007669"/>
    <property type="project" value="InterPro"/>
</dbReference>
<feature type="compositionally biased region" description="Polar residues" evidence="3">
    <location>
        <begin position="387"/>
        <end position="401"/>
    </location>
</feature>
<feature type="repeat" description="ANK" evidence="2">
    <location>
        <begin position="2174"/>
        <end position="2206"/>
    </location>
</feature>
<feature type="region of interest" description="Disordered" evidence="3">
    <location>
        <begin position="643"/>
        <end position="684"/>
    </location>
</feature>
<feature type="repeat" description="ANK" evidence="2">
    <location>
        <begin position="2007"/>
        <end position="2034"/>
    </location>
</feature>
<dbReference type="SUPFAM" id="SSF53167">
    <property type="entry name" value="Purine and uridine phosphorylases"/>
    <property type="match status" value="1"/>
</dbReference>
<dbReference type="Pfam" id="PF24883">
    <property type="entry name" value="NPHP3_N"/>
    <property type="match status" value="1"/>
</dbReference>
<feature type="repeat" description="ANK" evidence="2">
    <location>
        <begin position="2039"/>
        <end position="2071"/>
    </location>
</feature>
<feature type="compositionally biased region" description="Polar residues" evidence="3">
    <location>
        <begin position="105"/>
        <end position="114"/>
    </location>
</feature>
<feature type="compositionally biased region" description="Basic and acidic residues" evidence="3">
    <location>
        <begin position="518"/>
        <end position="541"/>
    </location>
</feature>
<dbReference type="SUPFAM" id="SSF48403">
    <property type="entry name" value="Ankyrin repeat"/>
    <property type="match status" value="1"/>
</dbReference>
<dbReference type="OrthoDB" id="5396252at2759"/>
<name>S8A7G7_DACHA</name>
<feature type="compositionally biased region" description="Low complexity" evidence="3">
    <location>
        <begin position="77"/>
        <end position="104"/>
    </location>
</feature>
<dbReference type="Pfam" id="PF01048">
    <property type="entry name" value="PNP_UDP_1"/>
    <property type="match status" value="1"/>
</dbReference>
<dbReference type="Pfam" id="PF22939">
    <property type="entry name" value="WHD_GPIID"/>
    <property type="match status" value="1"/>
</dbReference>
<feature type="compositionally biased region" description="Polar residues" evidence="3">
    <location>
        <begin position="715"/>
        <end position="724"/>
    </location>
</feature>
<feature type="compositionally biased region" description="Polar residues" evidence="3">
    <location>
        <begin position="585"/>
        <end position="607"/>
    </location>
</feature>
<dbReference type="Pfam" id="PF13637">
    <property type="entry name" value="Ank_4"/>
    <property type="match status" value="1"/>
</dbReference>
<dbReference type="PANTHER" id="PTHR46082:SF11">
    <property type="entry name" value="AAA+ ATPASE DOMAIN-CONTAINING PROTEIN-RELATED"/>
    <property type="match status" value="1"/>
</dbReference>
<feature type="compositionally biased region" description="Acidic residues" evidence="3">
    <location>
        <begin position="542"/>
        <end position="554"/>
    </location>
</feature>
<dbReference type="EMBL" id="AQGS01000759">
    <property type="protein sequence ID" value="EPS37091.1"/>
    <property type="molecule type" value="Genomic_DNA"/>
</dbReference>
<dbReference type="InterPro" id="IPR002110">
    <property type="entry name" value="Ankyrin_rpt"/>
</dbReference>
<organism evidence="7 8">
    <name type="scientific">Dactylellina haptotyla (strain CBS 200.50)</name>
    <name type="common">Nematode-trapping fungus</name>
    <name type="synonym">Monacrosporium haptotylum</name>
    <dbReference type="NCBI Taxonomy" id="1284197"/>
    <lineage>
        <taxon>Eukaryota</taxon>
        <taxon>Fungi</taxon>
        <taxon>Dikarya</taxon>
        <taxon>Ascomycota</taxon>
        <taxon>Pezizomycotina</taxon>
        <taxon>Orbiliomycetes</taxon>
        <taxon>Orbiliales</taxon>
        <taxon>Orbiliaceae</taxon>
        <taxon>Dactylellina</taxon>
    </lineage>
</organism>
<feature type="repeat" description="ANK" evidence="2">
    <location>
        <begin position="2109"/>
        <end position="2141"/>
    </location>
</feature>
<dbReference type="InterPro" id="IPR035994">
    <property type="entry name" value="Nucleoside_phosphorylase_sf"/>
</dbReference>
<accession>S8A7G7</accession>
<feature type="repeat" description="ANK" evidence="2">
    <location>
        <begin position="2073"/>
        <end position="2105"/>
    </location>
</feature>
<feature type="compositionally biased region" description="Polar residues" evidence="3">
    <location>
        <begin position="334"/>
        <end position="348"/>
    </location>
</feature>
<dbReference type="GO" id="GO:0003824">
    <property type="term" value="F:catalytic activity"/>
    <property type="evidence" value="ECO:0007669"/>
    <property type="project" value="InterPro"/>
</dbReference>
<dbReference type="SMART" id="SM00248">
    <property type="entry name" value="ANK"/>
    <property type="match status" value="9"/>
</dbReference>
<dbReference type="PANTHER" id="PTHR46082">
    <property type="entry name" value="ATP/GTP-BINDING PROTEIN-RELATED"/>
    <property type="match status" value="1"/>
</dbReference>
<dbReference type="InterPro" id="IPR053137">
    <property type="entry name" value="NLR-like"/>
</dbReference>
<feature type="compositionally biased region" description="Basic and acidic residues" evidence="3">
    <location>
        <begin position="982"/>
        <end position="992"/>
    </location>
</feature>
<feature type="compositionally biased region" description="Basic residues" evidence="3">
    <location>
        <begin position="1"/>
        <end position="12"/>
    </location>
</feature>
<feature type="compositionally biased region" description="Polar residues" evidence="3">
    <location>
        <begin position="13"/>
        <end position="22"/>
    </location>
</feature>
<keyword evidence="8" id="KW-1185">Reference proteome</keyword>
<feature type="compositionally biased region" description="Gly residues" evidence="3">
    <location>
        <begin position="941"/>
        <end position="953"/>
    </location>
</feature>
<dbReference type="PROSITE" id="PS50297">
    <property type="entry name" value="ANK_REP_REGION"/>
    <property type="match status" value="6"/>
</dbReference>
<evidence type="ECO:0000313" key="8">
    <source>
        <dbReference type="Proteomes" id="UP000015100"/>
    </source>
</evidence>
<dbReference type="Gene3D" id="3.40.50.1580">
    <property type="entry name" value="Nucleoside phosphorylase domain"/>
    <property type="match status" value="1"/>
</dbReference>
<feature type="compositionally biased region" description="Polar residues" evidence="3">
    <location>
        <begin position="277"/>
        <end position="288"/>
    </location>
</feature>
<feature type="compositionally biased region" description="Low complexity" evidence="3">
    <location>
        <begin position="54"/>
        <end position="68"/>
    </location>
</feature>
<evidence type="ECO:0000259" key="6">
    <source>
        <dbReference type="Pfam" id="PF24883"/>
    </source>
</evidence>
<evidence type="ECO:0000256" key="2">
    <source>
        <dbReference type="PROSITE-ProRule" id="PRU00023"/>
    </source>
</evidence>
<dbReference type="STRING" id="1284197.S8A7G7"/>
<dbReference type="InterPro" id="IPR054471">
    <property type="entry name" value="GPIID_WHD"/>
</dbReference>
<dbReference type="Pfam" id="PF12796">
    <property type="entry name" value="Ank_2"/>
    <property type="match status" value="2"/>
</dbReference>
<dbReference type="InterPro" id="IPR056884">
    <property type="entry name" value="NPHP3-like_N"/>
</dbReference>
<feature type="domain" description="Nucleoside phosphorylase" evidence="4">
    <location>
        <begin position="1123"/>
        <end position="1404"/>
    </location>
</feature>
<dbReference type="PRINTS" id="PR01415">
    <property type="entry name" value="ANKYRIN"/>
</dbReference>
<dbReference type="eggNOG" id="KOG0504">
    <property type="taxonomic scope" value="Eukaryota"/>
</dbReference>
<feature type="region of interest" description="Disordered" evidence="3">
    <location>
        <begin position="874"/>
        <end position="996"/>
    </location>
</feature>
<dbReference type="InterPro" id="IPR027417">
    <property type="entry name" value="P-loop_NTPase"/>
</dbReference>
<dbReference type="InterPro" id="IPR000845">
    <property type="entry name" value="Nucleoside_phosphorylase_d"/>
</dbReference>
<feature type="compositionally biased region" description="Low complexity" evidence="3">
    <location>
        <begin position="874"/>
        <end position="890"/>
    </location>
</feature>
<feature type="compositionally biased region" description="Basic and acidic residues" evidence="3">
    <location>
        <begin position="404"/>
        <end position="420"/>
    </location>
</feature>
<dbReference type="HOGENOM" id="CLU_230549_0_0_1"/>
<reference evidence="7 8" key="1">
    <citation type="journal article" date="2013" name="PLoS Genet.">
        <title>Genomic mechanisms accounting for the adaptation to parasitism in nematode-trapping fungi.</title>
        <authorList>
            <person name="Meerupati T."/>
            <person name="Andersson K.M."/>
            <person name="Friman E."/>
            <person name="Kumar D."/>
            <person name="Tunlid A."/>
            <person name="Ahren D."/>
        </authorList>
    </citation>
    <scope>NUCLEOTIDE SEQUENCE [LARGE SCALE GENOMIC DNA]</scope>
    <source>
        <strain evidence="7 8">CBS 200.50</strain>
    </source>
</reference>
<feature type="repeat" description="ANK" evidence="2">
    <location>
        <begin position="1979"/>
        <end position="2007"/>
    </location>
</feature>
<feature type="region of interest" description="Disordered" evidence="3">
    <location>
        <begin position="499"/>
        <end position="611"/>
    </location>
</feature>
<evidence type="ECO:0000256" key="1">
    <source>
        <dbReference type="ARBA" id="ARBA00022737"/>
    </source>
</evidence>
<feature type="repeat" description="ANK" evidence="2">
    <location>
        <begin position="2207"/>
        <end position="2239"/>
    </location>
</feature>
<keyword evidence="1" id="KW-0677">Repeat</keyword>
<dbReference type="PROSITE" id="PS50088">
    <property type="entry name" value="ANK_REPEAT"/>
    <property type="match status" value="8"/>
</dbReference>
<keyword evidence="2" id="KW-0040">ANK repeat</keyword>
<feature type="compositionally biased region" description="Polar residues" evidence="3">
    <location>
        <begin position="453"/>
        <end position="469"/>
    </location>
</feature>
<feature type="domain" description="Nephrocystin 3-like N-terminal" evidence="6">
    <location>
        <begin position="1483"/>
        <end position="1648"/>
    </location>
</feature>
<protein>
    <submittedName>
        <fullName evidence="7">Uncharacterized protein</fullName>
    </submittedName>
</protein>
<comment type="caution">
    <text evidence="7">The sequence shown here is derived from an EMBL/GenBank/DDBJ whole genome shotgun (WGS) entry which is preliminary data.</text>
</comment>
<gene>
    <name evidence="7" type="ORF">H072_9298</name>
</gene>
<dbReference type="SUPFAM" id="SSF52540">
    <property type="entry name" value="P-loop containing nucleoside triphosphate hydrolases"/>
    <property type="match status" value="1"/>
</dbReference>
<sequence length="2260" mass="246916">MPIKLPRFRRKSVGNSLDTNYQAAEPESPGAPRGNSQFSFDEIERPPPPQVRNHYQQYPHHQQQYGQQNYSSHLKYGDSTASSSASRSNSNSGGSSGTGYYASDRQSSSSTLPSSADIPRTPPSTEDHYRPGFADSIGGKEPMTYSSNAGPVARGGWVNSKSGPMSKPPGGFKLAEPPRLETSLDSEPLFGEDMFKFTTDGKRMSTVGLLDSVGPKAATSLFVPTKGAPMDPVPPIPPPKSVGPPPPQTRRKMDSRIHGDDDDIYPSPISPRYGEQRTGSPSLPSPSIGNGRPSPSAKDGMYPWESRQHSEEDSLIAGEKSPSPGPPAPPPKQETYQPRHNRTLTPASTFPAKTESMDSLATPPQTGRAPRPASKEGGLKRAMQGKRPTSGQEETRTSPASTVKRKEVAPRQSVERRSTETENPLPSPPIPTTTITLSSPPQLPRVKTAPVTLPQSTLFSDSGSDTSTPKPRPSKPLRAESDDFLTTTLARDAAIASSFEAGETHRANQPRKVFTKAQFERYKAQQEEERQYQARNGKKDDSDSDSDVSDGEDEIEKHKQQAKQRAKQDAHLSVYRQQMMKITGSHGTDTTNLGMTNRAASNSTPMLSLSVGMPHLSVSSPSSVGDKSDGEDEEVPLGILMAHGFPSKQSGRPPTRLSNSNSSPNLRSVSGTTQFTDNGAGGSLPPFARHLPADPYFGASLVNQANRVSMAPSLHGSQRESQYIPSQPQPRPGPQQRYPSGLIGNIVRDEEQRAARRGGSQHAPFYSDAPPPPGSFLAGGMGAPPMPSANETVQLQMANQMTQMMQIQMQWMQQMSQMNQTQQTQQMVSMGGMPPMMPPGMNPMMMMGGNNLMPNMMMPGQRAMSMVDTGSIPQIQPGPGMMSPQQPGAGLSPGYAGSMYGHNRSSTLPSYLQPGYTPSIAPSERSNIGQPSRYRPVTYQGGSGGSSAGGGRTGTLVSAAPPSGLKSQAVKDDSDDEDGWAEMDKKKKEKKESWRKKKEGGIRSVLNFGILPREFAWSPSVVWNIFTTALLLASTYLLWLRLNPGIPGRPEEGAVDTVNLVAGTSRRKVDNTAEAEVAILGDLGDASDALHKHEKSSRECEDVETLAADTLKRNMDNADYTVGWICAISTEYVAAQEFLDEEHGQSVSVSTSDTNDYMLGTLGGHNVVIAVLPDGEYGTSSAAMVATNMLHSFPNVRIGLMVGIGGGAPSLEHDIRLGDVVVSAPRDGKGGVFQYDFGKTIQDQAFRCTGILNQPPISLRTALSGIRAQYERKGHQLEANINAVLEKNSKLQPKYRRPELGTDRLFKTKVTHDSRGCAAFCAYEPSNLIHRPNRSKDDDNPAIHYGLIASANQLMKDASIRDKFAEQNGVLCFEMEAAGLMNHFPCLVIRGICDYSDSHKNKEWQGYAAMAAAAYARDLLYRIPPDKVKAEKRISEILSGVQQGVSELIRLQHNREKEYILDWLTPIEYGPQHSDFLKRRVTGTGQWLVESGEYQTWLDSDKHTLFCPGIPGSGKTMLTTIVVDDLLTRFLNDPTVGIAYIYCQYKQRDEQKIEILLASLLKQLARGWSTIQKSVEVLHERHIKYRTRPSADEISKVLQSVAASYSKVFIIVDALDECQEDNRCRSELLSYIFSLQSKTAMNFFATSRPIPDIQEQFKTYSKQEVSARDEDVRKYVDRHILDLPKFIHKRPDVQENIKAVIASAVEGMFLLAQLYLDSLKDKTSEREINSALEQLTKQGQPSLGEDNKRRVLEKAYEQAMERIIGQMAGFRLLAINILSWVTCAKRQLTTAELQHALAVEIGDTELRKDNLREIDDMVSVCAGLVTVDKESNIVRLVHFTTQEYFTRTWTFWFPKAQVDIANTCVTYLFFDAFERIARESSELDRRLRLHPLYDYAACNWGHHVRAASIEMEPSVLRLLKSNRKVTASSQALLARSTSHYWRFGLEDMASLSAAAYFGLRYTIMALLESGHNLDVKDRDRGTAIWYAVASGHEAVVRLLLQHGADFNDGAPLVAAAQGGNRAILQLLLDCGADIGGTLYGDTALAVAVAKGDKTMVRLLLEHNTVIINTDVVYGGKALAAAGASGDEVTILFLLEHGADINANQYSDGSGDTALSAAAATGNLAMIQLLLDHGANINAPSRSRTTLTAAVKGKHEAIVQLLLNHGADINFQKENGETALMMAAREGDEMIVQLLLDRGADINAKDGYGRTSLSIAVGNGHEMMVWQLLERGADVKYANLVAAVPNGHKAIVQLLESAGAS</sequence>
<proteinExistence type="predicted"/>